<evidence type="ECO:0000313" key="1">
    <source>
        <dbReference type="EMBL" id="EER17773.1"/>
    </source>
</evidence>
<dbReference type="OrthoDB" id="275715at2759"/>
<dbReference type="InParanoid" id="C5KD24"/>
<evidence type="ECO:0000313" key="2">
    <source>
        <dbReference type="Proteomes" id="UP000007800"/>
    </source>
</evidence>
<name>C5KD24_PERM5</name>
<accession>C5KD24</accession>
<dbReference type="Pfam" id="PF23511">
    <property type="entry name" value="Microp_apicomplexa_7"/>
    <property type="match status" value="1"/>
</dbReference>
<dbReference type="Proteomes" id="UP000007800">
    <property type="component" value="Unassembled WGS sequence"/>
</dbReference>
<dbReference type="EMBL" id="GG671995">
    <property type="protein sequence ID" value="EER17773.1"/>
    <property type="molecule type" value="Genomic_DNA"/>
</dbReference>
<proteinExistence type="predicted"/>
<protein>
    <submittedName>
        <fullName evidence="1">Uncharacterized protein</fullName>
    </submittedName>
</protein>
<dbReference type="GeneID" id="9086903"/>
<reference evidence="1 2" key="1">
    <citation type="submission" date="2008-07" db="EMBL/GenBank/DDBJ databases">
        <authorList>
            <person name="El-Sayed N."/>
            <person name="Caler E."/>
            <person name="Inman J."/>
            <person name="Amedeo P."/>
            <person name="Hass B."/>
            <person name="Wortman J."/>
        </authorList>
    </citation>
    <scope>NUCLEOTIDE SEQUENCE [LARGE SCALE GENOMIC DNA]</scope>
    <source>
        <strain evidence="2">ATCC 50983 / TXsc</strain>
    </source>
</reference>
<dbReference type="AlphaFoldDB" id="C5KD24"/>
<sequence length="95" mass="11054">MSTIPAKLNALSPAVKTMFTRCMGAASRFQDPNFKQYFQRITNSDFDRFAALDEATRASQEPDFLKEQEKNFAILDRQSYISDLYYSDHFHTTKK</sequence>
<dbReference type="InterPro" id="IPR056326">
    <property type="entry name" value="ISD11"/>
</dbReference>
<organism evidence="2">
    <name type="scientific">Perkinsus marinus (strain ATCC 50983 / TXsc)</name>
    <dbReference type="NCBI Taxonomy" id="423536"/>
    <lineage>
        <taxon>Eukaryota</taxon>
        <taxon>Sar</taxon>
        <taxon>Alveolata</taxon>
        <taxon>Perkinsozoa</taxon>
        <taxon>Perkinsea</taxon>
        <taxon>Perkinsida</taxon>
        <taxon>Perkinsidae</taxon>
        <taxon>Perkinsus</taxon>
    </lineage>
</organism>
<gene>
    <name evidence="1" type="ORF">Pmar_PMAR023703</name>
</gene>
<keyword evidence="2" id="KW-1185">Reference proteome</keyword>
<dbReference type="RefSeq" id="XP_002785977.1">
    <property type="nucleotide sequence ID" value="XM_002785931.1"/>
</dbReference>